<sequence>MDATTAPPAVAPARRPRLGLRRAASTEGGQRERPAAPVGVTAPTAAVRRPARTPWAALTAVVVALVLLATVLVWTRNRPALASRADRVAAAGAASTTLEQLLSYSYGSFDDHVAQVEPQLAEPFKGQYASAAGGSLKALAQQNRTVVQARVLSTGVMDTTSSTVRVLAFVNQATTTAAQPDPQIDQNRVVATMTRGPGGRWLVSDLQAF</sequence>
<dbReference type="EMBL" id="VFMN01000001">
    <property type="protein sequence ID" value="TQJ07503.1"/>
    <property type="molecule type" value="Genomic_DNA"/>
</dbReference>
<evidence type="ECO:0000313" key="5">
    <source>
        <dbReference type="EMBL" id="TQJ07503.1"/>
    </source>
</evidence>
<name>A0A542DWP5_9MICO</name>
<comment type="subcellular location">
    <subcellularLocation>
        <location evidence="1">Membrane</location>
    </subcellularLocation>
</comment>
<evidence type="ECO:0000313" key="6">
    <source>
        <dbReference type="Proteomes" id="UP000317893"/>
    </source>
</evidence>
<feature type="transmembrane region" description="Helical" evidence="4">
    <location>
        <begin position="55"/>
        <end position="74"/>
    </location>
</feature>
<dbReference type="PANTHER" id="PTHR37042:SF4">
    <property type="entry name" value="OUTER MEMBRANE PROTEIN RV1973"/>
    <property type="match status" value="1"/>
</dbReference>
<keyword evidence="4" id="KW-0812">Transmembrane</keyword>
<dbReference type="GO" id="GO:0016020">
    <property type="term" value="C:membrane"/>
    <property type="evidence" value="ECO:0007669"/>
    <property type="project" value="UniProtKB-SubCell"/>
</dbReference>
<protein>
    <submittedName>
        <fullName evidence="5">Mce-associated membrane protein</fullName>
    </submittedName>
</protein>
<keyword evidence="4" id="KW-1133">Transmembrane helix</keyword>
<dbReference type="AlphaFoldDB" id="A0A542DWP5"/>
<evidence type="ECO:0000256" key="2">
    <source>
        <dbReference type="ARBA" id="ARBA00023136"/>
    </source>
</evidence>
<evidence type="ECO:0000256" key="4">
    <source>
        <dbReference type="SAM" id="Phobius"/>
    </source>
</evidence>
<accession>A0A542DWP5</accession>
<comment type="caution">
    <text evidence="5">The sequence shown here is derived from an EMBL/GenBank/DDBJ whole genome shotgun (WGS) entry which is preliminary data.</text>
</comment>
<reference evidence="5 6" key="1">
    <citation type="submission" date="2019-06" db="EMBL/GenBank/DDBJ databases">
        <title>Sequencing the genomes of 1000 actinobacteria strains.</title>
        <authorList>
            <person name="Klenk H.-P."/>
        </authorList>
    </citation>
    <scope>NUCLEOTIDE SEQUENCE [LARGE SCALE GENOMIC DNA]</scope>
    <source>
        <strain evidence="5 6">DSM 18607</strain>
    </source>
</reference>
<evidence type="ECO:0000256" key="1">
    <source>
        <dbReference type="ARBA" id="ARBA00004370"/>
    </source>
</evidence>
<keyword evidence="2 4" id="KW-0472">Membrane</keyword>
<dbReference type="Proteomes" id="UP000317893">
    <property type="component" value="Unassembled WGS sequence"/>
</dbReference>
<organism evidence="5 6">
    <name type="scientific">Lapillicoccus jejuensis</name>
    <dbReference type="NCBI Taxonomy" id="402171"/>
    <lineage>
        <taxon>Bacteria</taxon>
        <taxon>Bacillati</taxon>
        <taxon>Actinomycetota</taxon>
        <taxon>Actinomycetes</taxon>
        <taxon>Micrococcales</taxon>
        <taxon>Intrasporangiaceae</taxon>
        <taxon>Lapillicoccus</taxon>
    </lineage>
</organism>
<feature type="compositionally biased region" description="Low complexity" evidence="3">
    <location>
        <begin position="1"/>
        <end position="13"/>
    </location>
</feature>
<gene>
    <name evidence="5" type="ORF">FB458_0565</name>
</gene>
<dbReference type="PANTHER" id="PTHR37042">
    <property type="entry name" value="OUTER MEMBRANE PROTEIN RV1973"/>
    <property type="match status" value="1"/>
</dbReference>
<keyword evidence="6" id="KW-1185">Reference proteome</keyword>
<feature type="region of interest" description="Disordered" evidence="3">
    <location>
        <begin position="1"/>
        <end position="38"/>
    </location>
</feature>
<proteinExistence type="predicted"/>
<evidence type="ECO:0000256" key="3">
    <source>
        <dbReference type="SAM" id="MobiDB-lite"/>
    </source>
</evidence>